<sequence>MPTPRPDPSSQDHARGELHGQVAVVTGAGSGIGRAIAELLAVHGAHVVGVDRRKEPLTDLVESIAASGGSAAFMTVDVAEAESVERCISASRENHGSLDILVNCAGVIVPPTPIAEFDVRSFDYIMGVNVKGVFLCMRYALPIMINQGRGVVLNIGSVTSVKTMADLGPYAASKRAVTALTRAAALEVGPQGVRVNELLPGPTLTRMVTGPVDAQTGAVASFASKVPLGRVSLPAEQAEAALFLVSARSAYVNGASLLVDGGLAWA</sequence>
<dbReference type="CDD" id="cd05233">
    <property type="entry name" value="SDR_c"/>
    <property type="match status" value="1"/>
</dbReference>
<dbReference type="InterPro" id="IPR002347">
    <property type="entry name" value="SDR_fam"/>
</dbReference>
<dbReference type="PANTHER" id="PTHR42820:SF1">
    <property type="entry name" value="SHORT-CHAIN DEHYDROGENASE_REDUCTASE FAMILY PROTEIN"/>
    <property type="match status" value="1"/>
</dbReference>
<proteinExistence type="predicted"/>
<dbReference type="PANTHER" id="PTHR42820">
    <property type="entry name" value="SHORT-CHAIN DEHYDROGENASE REDUCTASE"/>
    <property type="match status" value="1"/>
</dbReference>
<gene>
    <name evidence="1" type="ORF">UFOPK3772_00016</name>
</gene>
<reference evidence="1" key="1">
    <citation type="submission" date="2020-05" db="EMBL/GenBank/DDBJ databases">
        <authorList>
            <person name="Chiriac C."/>
            <person name="Salcher M."/>
            <person name="Ghai R."/>
            <person name="Kavagutti S V."/>
        </authorList>
    </citation>
    <scope>NUCLEOTIDE SEQUENCE</scope>
</reference>
<dbReference type="NCBIfam" id="NF005559">
    <property type="entry name" value="PRK07231.1"/>
    <property type="match status" value="1"/>
</dbReference>
<dbReference type="Gene3D" id="3.40.50.720">
    <property type="entry name" value="NAD(P)-binding Rossmann-like Domain"/>
    <property type="match status" value="1"/>
</dbReference>
<dbReference type="SUPFAM" id="SSF51735">
    <property type="entry name" value="NAD(P)-binding Rossmann-fold domains"/>
    <property type="match status" value="1"/>
</dbReference>
<name>A0A6J7I8V2_9ZZZZ</name>
<dbReference type="AlphaFoldDB" id="A0A6J7I8V2"/>
<protein>
    <submittedName>
        <fullName evidence="1">Unannotated protein</fullName>
    </submittedName>
</protein>
<dbReference type="PRINTS" id="PR00080">
    <property type="entry name" value="SDRFAMILY"/>
</dbReference>
<organism evidence="1">
    <name type="scientific">freshwater metagenome</name>
    <dbReference type="NCBI Taxonomy" id="449393"/>
    <lineage>
        <taxon>unclassified sequences</taxon>
        <taxon>metagenomes</taxon>
        <taxon>ecological metagenomes</taxon>
    </lineage>
</organism>
<dbReference type="FunFam" id="3.40.50.720:FF:000084">
    <property type="entry name" value="Short-chain dehydrogenase reductase"/>
    <property type="match status" value="1"/>
</dbReference>
<evidence type="ECO:0000313" key="1">
    <source>
        <dbReference type="EMBL" id="CAB4926936.1"/>
    </source>
</evidence>
<accession>A0A6J7I8V2</accession>
<dbReference type="InterPro" id="IPR020904">
    <property type="entry name" value="Sc_DH/Rdtase_CS"/>
</dbReference>
<dbReference type="Pfam" id="PF13561">
    <property type="entry name" value="adh_short_C2"/>
    <property type="match status" value="1"/>
</dbReference>
<dbReference type="InterPro" id="IPR036291">
    <property type="entry name" value="NAD(P)-bd_dom_sf"/>
</dbReference>
<dbReference type="PRINTS" id="PR00081">
    <property type="entry name" value="GDHRDH"/>
</dbReference>
<dbReference type="PROSITE" id="PS00061">
    <property type="entry name" value="ADH_SHORT"/>
    <property type="match status" value="1"/>
</dbReference>
<dbReference type="EMBL" id="CAFBNE010000001">
    <property type="protein sequence ID" value="CAB4926936.1"/>
    <property type="molecule type" value="Genomic_DNA"/>
</dbReference>